<dbReference type="Gene3D" id="3.30.470.20">
    <property type="entry name" value="ATP-grasp fold, B domain"/>
    <property type="match status" value="1"/>
</dbReference>
<dbReference type="PANTHER" id="PTHR46088:SF1">
    <property type="entry name" value="TUBULIN--TYROSINE LIGASE-LIKE PROTEIN 12"/>
    <property type="match status" value="1"/>
</dbReference>
<dbReference type="InterPro" id="IPR004344">
    <property type="entry name" value="TTL/TTLL_fam"/>
</dbReference>
<name>A7RF17_NEMVE</name>
<protein>
    <recommendedName>
        <fullName evidence="1">Tubulin--tyrosine ligase-like protein 12 SET-like domain-containing protein</fullName>
    </recommendedName>
</protein>
<accession>A7RF17</accession>
<dbReference type="Pfam" id="PF25556">
    <property type="entry name" value="SET_TTL"/>
    <property type="match status" value="1"/>
</dbReference>
<keyword evidence="3" id="KW-1185">Reference proteome</keyword>
<dbReference type="GO" id="GO:0005737">
    <property type="term" value="C:cytoplasm"/>
    <property type="evidence" value="ECO:0000318"/>
    <property type="project" value="GO_Central"/>
</dbReference>
<dbReference type="PANTHER" id="PTHR46088">
    <property type="entry name" value="TUBULIN--TYROSINE LIGASE-LIKE PROTEIN 12"/>
    <property type="match status" value="1"/>
</dbReference>
<reference evidence="2 3" key="1">
    <citation type="journal article" date="2007" name="Science">
        <title>Sea anemone genome reveals ancestral eumetazoan gene repertoire and genomic organization.</title>
        <authorList>
            <person name="Putnam N.H."/>
            <person name="Srivastava M."/>
            <person name="Hellsten U."/>
            <person name="Dirks B."/>
            <person name="Chapman J."/>
            <person name="Salamov A."/>
            <person name="Terry A."/>
            <person name="Shapiro H."/>
            <person name="Lindquist E."/>
            <person name="Kapitonov V.V."/>
            <person name="Jurka J."/>
            <person name="Genikhovich G."/>
            <person name="Grigoriev I.V."/>
            <person name="Lucas S.M."/>
            <person name="Steele R.E."/>
            <person name="Finnerty J.R."/>
            <person name="Technau U."/>
            <person name="Martindale M.Q."/>
            <person name="Rokhsar D.S."/>
        </authorList>
    </citation>
    <scope>NUCLEOTIDE SEQUENCE [LARGE SCALE GENOMIC DNA]</scope>
    <source>
        <strain evidence="3">CH2 X CH6</strain>
    </source>
</reference>
<evidence type="ECO:0000259" key="1">
    <source>
        <dbReference type="Pfam" id="PF25556"/>
    </source>
</evidence>
<dbReference type="AlphaFoldDB" id="A7RF17"/>
<dbReference type="STRING" id="45351.A7RF17"/>
<evidence type="ECO:0000313" key="3">
    <source>
        <dbReference type="Proteomes" id="UP000001593"/>
    </source>
</evidence>
<sequence>MADEVSLFEKYVCVHSPQLKKNEIPEIYWRSLHLKLRNEVYDAGEYFSIMQEEDDNTFKVIVTNEDGVKTSDPNSIFLIDHAWTYESKFARSQLLAYPPLAERMSALMGIKDTDKQGDARIDQVIQEMWRFNNTYQSKTVVIEDEITLWYVMDELGSRIQHSDEPTSKMALLYYAPMGISFSVIWPTMDLSYADELTRDYLPNLNDPLQRKAALLPWQQCDIEEEIDSHPECLGEDKPPLHKVRITAMQPIDGVFCVYVEFEQIHKALSHPKFAFVDNRQEADILWLVEHWKDFRSLGTSGQLVNQFPGEAVLTCKHLLAELCQRSAPTHESCAEERDELLCRGPYWLPVTYSINTELAQFVKHFRQREKRGLDNHWIIKPWNMGRGLNIQVSRNLMEIIRLAEAGPKIASKYIDKQVLFHRDDVGPVKFDVRYMLFVTSVAPLRLYVDRVFWLRFANKPFALDHFEEYDRHCTVMNYGTHKLKQIHHYDFIPMFNAQYPDHKWESIEEEFFEIFKELMQTAVRDPPPRGLGPCNQSRATYGVDIMVKWADDGESIHRIVPQVIEMNYSPDCTRICKYYPEYYNFVFSQLFLEDSMGWPVKQLL</sequence>
<dbReference type="Pfam" id="PF03133">
    <property type="entry name" value="TTL"/>
    <property type="match status" value="1"/>
</dbReference>
<dbReference type="EMBL" id="DS469507">
    <property type="protein sequence ID" value="EDO49886.1"/>
    <property type="molecule type" value="Genomic_DNA"/>
</dbReference>
<feature type="domain" description="Tubulin--tyrosine ligase-like protein 12 SET-like" evidence="1">
    <location>
        <begin position="54"/>
        <end position="220"/>
    </location>
</feature>
<dbReference type="eggNOG" id="KOG2155">
    <property type="taxonomic scope" value="Eukaryota"/>
</dbReference>
<dbReference type="PhylomeDB" id="A7RF17"/>
<evidence type="ECO:0000313" key="2">
    <source>
        <dbReference type="EMBL" id="EDO49886.1"/>
    </source>
</evidence>
<dbReference type="InParanoid" id="A7RF17"/>
<proteinExistence type="predicted"/>
<dbReference type="HOGENOM" id="CLU_018324_0_0_1"/>
<dbReference type="OMA" id="WTPDCKR"/>
<organism evidence="2 3">
    <name type="scientific">Nematostella vectensis</name>
    <name type="common">Starlet sea anemone</name>
    <dbReference type="NCBI Taxonomy" id="45351"/>
    <lineage>
        <taxon>Eukaryota</taxon>
        <taxon>Metazoa</taxon>
        <taxon>Cnidaria</taxon>
        <taxon>Anthozoa</taxon>
        <taxon>Hexacorallia</taxon>
        <taxon>Actiniaria</taxon>
        <taxon>Edwardsiidae</taxon>
        <taxon>Nematostella</taxon>
    </lineage>
</organism>
<dbReference type="Proteomes" id="UP000001593">
    <property type="component" value="Unassembled WGS sequence"/>
</dbReference>
<dbReference type="InterPro" id="IPR057954">
    <property type="entry name" value="SET_TTL12"/>
</dbReference>
<dbReference type="InterPro" id="IPR027749">
    <property type="entry name" value="TTLL12"/>
</dbReference>
<dbReference type="PROSITE" id="PS51221">
    <property type="entry name" value="TTL"/>
    <property type="match status" value="1"/>
</dbReference>
<gene>
    <name evidence="2" type="ORF">NEMVEDRAFT_v1g78861</name>
</gene>